<dbReference type="AlphaFoldDB" id="A0AAD7D8Z4"/>
<dbReference type="InterPro" id="IPR050797">
    <property type="entry name" value="Carb_Metab_Trans_Reg"/>
</dbReference>
<evidence type="ECO:0000313" key="4">
    <source>
        <dbReference type="EMBL" id="KAJ7685868.1"/>
    </source>
</evidence>
<dbReference type="GO" id="GO:0000981">
    <property type="term" value="F:DNA-binding transcription factor activity, RNA polymerase II-specific"/>
    <property type="evidence" value="ECO:0007669"/>
    <property type="project" value="InterPro"/>
</dbReference>
<evidence type="ECO:0000256" key="2">
    <source>
        <dbReference type="SAM" id="MobiDB-lite"/>
    </source>
</evidence>
<dbReference type="PROSITE" id="PS50048">
    <property type="entry name" value="ZN2_CY6_FUNGAL_2"/>
    <property type="match status" value="1"/>
</dbReference>
<evidence type="ECO:0000256" key="1">
    <source>
        <dbReference type="ARBA" id="ARBA00023242"/>
    </source>
</evidence>
<feature type="compositionally biased region" description="Polar residues" evidence="2">
    <location>
        <begin position="164"/>
        <end position="181"/>
    </location>
</feature>
<dbReference type="GO" id="GO:0008270">
    <property type="term" value="F:zinc ion binding"/>
    <property type="evidence" value="ECO:0007669"/>
    <property type="project" value="InterPro"/>
</dbReference>
<dbReference type="InterPro" id="IPR036864">
    <property type="entry name" value="Zn2-C6_fun-type_DNA-bd_sf"/>
</dbReference>
<proteinExistence type="predicted"/>
<dbReference type="SMART" id="SM00066">
    <property type="entry name" value="GAL4"/>
    <property type="match status" value="1"/>
</dbReference>
<evidence type="ECO:0000313" key="5">
    <source>
        <dbReference type="Proteomes" id="UP001221757"/>
    </source>
</evidence>
<dbReference type="PROSITE" id="PS00463">
    <property type="entry name" value="ZN2_CY6_FUNGAL_1"/>
    <property type="match status" value="1"/>
</dbReference>
<dbReference type="SUPFAM" id="SSF57701">
    <property type="entry name" value="Zn2/Cys6 DNA-binding domain"/>
    <property type="match status" value="1"/>
</dbReference>
<dbReference type="CDD" id="cd00067">
    <property type="entry name" value="GAL4"/>
    <property type="match status" value="1"/>
</dbReference>
<feature type="compositionally biased region" description="Pro residues" evidence="2">
    <location>
        <begin position="118"/>
        <end position="128"/>
    </location>
</feature>
<dbReference type="Proteomes" id="UP001221757">
    <property type="component" value="Unassembled WGS sequence"/>
</dbReference>
<feature type="region of interest" description="Disordered" evidence="2">
    <location>
        <begin position="201"/>
        <end position="244"/>
    </location>
</feature>
<organism evidence="4 5">
    <name type="scientific">Mycena rosella</name>
    <name type="common">Pink bonnet</name>
    <name type="synonym">Agaricus rosellus</name>
    <dbReference type="NCBI Taxonomy" id="1033263"/>
    <lineage>
        <taxon>Eukaryota</taxon>
        <taxon>Fungi</taxon>
        <taxon>Dikarya</taxon>
        <taxon>Basidiomycota</taxon>
        <taxon>Agaricomycotina</taxon>
        <taxon>Agaricomycetes</taxon>
        <taxon>Agaricomycetidae</taxon>
        <taxon>Agaricales</taxon>
        <taxon>Marasmiineae</taxon>
        <taxon>Mycenaceae</taxon>
        <taxon>Mycena</taxon>
    </lineage>
</organism>
<keyword evidence="5" id="KW-1185">Reference proteome</keyword>
<sequence length="244" mass="26890">MASSNPKQNQAHPVPFAVMRRRTILACGNCRKRKIRCITTEQPPRNPCARCVKKHLPCEYAVADAEYSSPSPGRAETPDASGSDRHDSGTDFSPSLEPMRWTPPTSPPTFSVSGGAVPPLPYTGPPPIKRTVTGWRYSPPSRYGPNHPRSGNASVPAPNHDSRASTPGSGSTHPYANPQYYTSSNTMSQYVTYGNIQYSPQHQHLVSPEPESQPPFMQPHSGDYPFNYSEFFNDYDEQGPRSVL</sequence>
<dbReference type="Pfam" id="PF00172">
    <property type="entry name" value="Zn_clus"/>
    <property type="match status" value="1"/>
</dbReference>
<keyword evidence="1" id="KW-0539">Nucleus</keyword>
<name>A0AAD7D8Z4_MYCRO</name>
<dbReference type="Gene3D" id="4.10.240.10">
    <property type="entry name" value="Zn(2)-C6 fungal-type DNA-binding domain"/>
    <property type="match status" value="1"/>
</dbReference>
<feature type="domain" description="Zn(2)-C6 fungal-type" evidence="3">
    <location>
        <begin position="26"/>
        <end position="60"/>
    </location>
</feature>
<accession>A0AAD7D8Z4</accession>
<reference evidence="4" key="1">
    <citation type="submission" date="2023-03" db="EMBL/GenBank/DDBJ databases">
        <title>Massive genome expansion in bonnet fungi (Mycena s.s.) driven by repeated elements and novel gene families across ecological guilds.</title>
        <authorList>
            <consortium name="Lawrence Berkeley National Laboratory"/>
            <person name="Harder C.B."/>
            <person name="Miyauchi S."/>
            <person name="Viragh M."/>
            <person name="Kuo A."/>
            <person name="Thoen E."/>
            <person name="Andreopoulos B."/>
            <person name="Lu D."/>
            <person name="Skrede I."/>
            <person name="Drula E."/>
            <person name="Henrissat B."/>
            <person name="Morin E."/>
            <person name="Kohler A."/>
            <person name="Barry K."/>
            <person name="LaButti K."/>
            <person name="Morin E."/>
            <person name="Salamov A."/>
            <person name="Lipzen A."/>
            <person name="Mereny Z."/>
            <person name="Hegedus B."/>
            <person name="Baldrian P."/>
            <person name="Stursova M."/>
            <person name="Weitz H."/>
            <person name="Taylor A."/>
            <person name="Grigoriev I.V."/>
            <person name="Nagy L.G."/>
            <person name="Martin F."/>
            <person name="Kauserud H."/>
        </authorList>
    </citation>
    <scope>NUCLEOTIDE SEQUENCE</scope>
    <source>
        <strain evidence="4">CBHHK067</strain>
    </source>
</reference>
<dbReference type="EMBL" id="JARKIE010000102">
    <property type="protein sequence ID" value="KAJ7685868.1"/>
    <property type="molecule type" value="Genomic_DNA"/>
</dbReference>
<comment type="caution">
    <text evidence="4">The sequence shown here is derived from an EMBL/GenBank/DDBJ whole genome shotgun (WGS) entry which is preliminary data.</text>
</comment>
<feature type="region of interest" description="Disordered" evidence="2">
    <location>
        <begin position="65"/>
        <end position="181"/>
    </location>
</feature>
<protein>
    <recommendedName>
        <fullName evidence="3">Zn(2)-C6 fungal-type domain-containing protein</fullName>
    </recommendedName>
</protein>
<evidence type="ECO:0000259" key="3">
    <source>
        <dbReference type="PROSITE" id="PS50048"/>
    </source>
</evidence>
<gene>
    <name evidence="4" type="ORF">B0H17DRAFT_1204698</name>
</gene>
<dbReference type="InterPro" id="IPR001138">
    <property type="entry name" value="Zn2Cys6_DnaBD"/>
</dbReference>
<dbReference type="PANTHER" id="PTHR31668">
    <property type="entry name" value="GLUCOSE TRANSPORT TRANSCRIPTION REGULATOR RGT1-RELATED-RELATED"/>
    <property type="match status" value="1"/>
</dbReference>